<protein>
    <recommendedName>
        <fullName evidence="4">Secreted protein</fullName>
    </recommendedName>
</protein>
<keyword evidence="1" id="KW-0732">Signal</keyword>
<name>A0A1H6EUZ6_9ACTN</name>
<dbReference type="RefSeq" id="WP_103961882.1">
    <property type="nucleotide sequence ID" value="NZ_FNVT01000017.1"/>
</dbReference>
<gene>
    <name evidence="2" type="ORF">SAMN05444920_117186</name>
</gene>
<organism evidence="2 3">
    <name type="scientific">Nonomuraea solani</name>
    <dbReference type="NCBI Taxonomy" id="1144553"/>
    <lineage>
        <taxon>Bacteria</taxon>
        <taxon>Bacillati</taxon>
        <taxon>Actinomycetota</taxon>
        <taxon>Actinomycetes</taxon>
        <taxon>Streptosporangiales</taxon>
        <taxon>Streptosporangiaceae</taxon>
        <taxon>Nonomuraea</taxon>
    </lineage>
</organism>
<dbReference type="Proteomes" id="UP000236732">
    <property type="component" value="Unassembled WGS sequence"/>
</dbReference>
<accession>A0A1H6EUZ6</accession>
<dbReference type="EMBL" id="FNVT01000017">
    <property type="protein sequence ID" value="SEH00755.1"/>
    <property type="molecule type" value="Genomic_DNA"/>
</dbReference>
<evidence type="ECO:0000256" key="1">
    <source>
        <dbReference type="SAM" id="SignalP"/>
    </source>
</evidence>
<dbReference type="OrthoDB" id="3538007at2"/>
<evidence type="ECO:0000313" key="2">
    <source>
        <dbReference type="EMBL" id="SEH00755.1"/>
    </source>
</evidence>
<feature type="chain" id="PRO_5038375922" description="Secreted protein" evidence="1">
    <location>
        <begin position="30"/>
        <end position="132"/>
    </location>
</feature>
<dbReference type="AlphaFoldDB" id="A0A1H6EUZ6"/>
<evidence type="ECO:0000313" key="3">
    <source>
        <dbReference type="Proteomes" id="UP000236732"/>
    </source>
</evidence>
<reference evidence="2 3" key="1">
    <citation type="submission" date="2016-10" db="EMBL/GenBank/DDBJ databases">
        <authorList>
            <person name="de Groot N.N."/>
        </authorList>
    </citation>
    <scope>NUCLEOTIDE SEQUENCE [LARGE SCALE GENOMIC DNA]</scope>
    <source>
        <strain evidence="2 3">CGMCC 4.7037</strain>
    </source>
</reference>
<evidence type="ECO:0008006" key="4">
    <source>
        <dbReference type="Google" id="ProtNLM"/>
    </source>
</evidence>
<sequence>MRLKPIGTLATAAILTAALSTVTTTQTSAAAGFHDSSRAVWTGIPPALVGRAQGGVKSNHTRIWICDRVDDEMGARTRYWTTNGGYDIVGDADGGGGNCGEESSYNGQPVTHYQVCVGRNGANTHCSDRVAA</sequence>
<proteinExistence type="predicted"/>
<keyword evidence="3" id="KW-1185">Reference proteome</keyword>
<feature type="signal peptide" evidence="1">
    <location>
        <begin position="1"/>
        <end position="29"/>
    </location>
</feature>